<dbReference type="OrthoDB" id="5853122at2759"/>
<organism evidence="3 4">
    <name type="scientific">Ancylostoma caninum</name>
    <name type="common">Dog hookworm</name>
    <dbReference type="NCBI Taxonomy" id="29170"/>
    <lineage>
        <taxon>Eukaryota</taxon>
        <taxon>Metazoa</taxon>
        <taxon>Ecdysozoa</taxon>
        <taxon>Nematoda</taxon>
        <taxon>Chromadorea</taxon>
        <taxon>Rhabditida</taxon>
        <taxon>Rhabditina</taxon>
        <taxon>Rhabditomorpha</taxon>
        <taxon>Strongyloidea</taxon>
        <taxon>Ancylostomatidae</taxon>
        <taxon>Ancylostomatinae</taxon>
        <taxon>Ancylostoma</taxon>
    </lineage>
</organism>
<evidence type="ECO:0000313" key="4">
    <source>
        <dbReference type="Proteomes" id="UP000252519"/>
    </source>
</evidence>
<accession>A0A368F5R4</accession>
<evidence type="ECO:0000256" key="1">
    <source>
        <dbReference type="SAM" id="MobiDB-lite"/>
    </source>
</evidence>
<evidence type="ECO:0000313" key="3">
    <source>
        <dbReference type="EMBL" id="RCN26330.1"/>
    </source>
</evidence>
<dbReference type="Pfam" id="PF08621">
    <property type="entry name" value="RPAP1_N"/>
    <property type="match status" value="1"/>
</dbReference>
<gene>
    <name evidence="3" type="ORF">ANCCAN_27944</name>
</gene>
<proteinExistence type="predicted"/>
<feature type="region of interest" description="Disordered" evidence="1">
    <location>
        <begin position="107"/>
        <end position="154"/>
    </location>
</feature>
<sequence>FEKLQYSADDGFPEVLDLSAYYKKDAEVKRNAGGKSFFAAEFDRLHGRIEEAIPSVEDEQPSMDTEDNFALENDKYLASLDLEKINELRQEIAEKINPATIAFLKNRHNKKGKTEQEAKPAVSKFKASRKAAPTPPSTKDAEEVKPPLPPPPPIVQDMLDQLEVLDEFSDRADEEKYNRLATVSFFFLEEISNWRRTLS</sequence>
<dbReference type="AlphaFoldDB" id="A0A368F5R4"/>
<comment type="caution">
    <text evidence="3">The sequence shown here is derived from an EMBL/GenBank/DDBJ whole genome shotgun (WGS) entry which is preliminary data.</text>
</comment>
<dbReference type="InterPro" id="IPR013930">
    <property type="entry name" value="RPAP1_N"/>
</dbReference>
<dbReference type="EMBL" id="JOJR01008005">
    <property type="protein sequence ID" value="RCN26330.1"/>
    <property type="molecule type" value="Genomic_DNA"/>
</dbReference>
<evidence type="ECO:0000259" key="2">
    <source>
        <dbReference type="Pfam" id="PF08621"/>
    </source>
</evidence>
<keyword evidence="4" id="KW-1185">Reference proteome</keyword>
<name>A0A368F5R4_ANCCA</name>
<feature type="non-terminal residue" evidence="3">
    <location>
        <position position="1"/>
    </location>
</feature>
<dbReference type="STRING" id="29170.A0A368F5R4"/>
<dbReference type="Proteomes" id="UP000252519">
    <property type="component" value="Unassembled WGS sequence"/>
</dbReference>
<reference evidence="3 4" key="1">
    <citation type="submission" date="2014-10" db="EMBL/GenBank/DDBJ databases">
        <title>Draft genome of the hookworm Ancylostoma caninum.</title>
        <authorList>
            <person name="Mitreva M."/>
        </authorList>
    </citation>
    <scope>NUCLEOTIDE SEQUENCE [LARGE SCALE GENOMIC DNA]</scope>
    <source>
        <strain evidence="3 4">Baltimore</strain>
    </source>
</reference>
<protein>
    <submittedName>
        <fullName evidence="3">RPAP1-like protein</fullName>
    </submittedName>
</protein>
<feature type="domain" description="RPAP1 N-terminal" evidence="2">
    <location>
        <begin position="71"/>
        <end position="111"/>
    </location>
</feature>